<feature type="domain" description="CCHC-type" evidence="3">
    <location>
        <begin position="239"/>
        <end position="254"/>
    </location>
</feature>
<evidence type="ECO:0000256" key="2">
    <source>
        <dbReference type="SAM" id="MobiDB-lite"/>
    </source>
</evidence>
<dbReference type="Gene3D" id="4.10.60.10">
    <property type="entry name" value="Zinc finger, CCHC-type"/>
    <property type="match status" value="1"/>
</dbReference>
<feature type="compositionally biased region" description="Pro residues" evidence="2">
    <location>
        <begin position="389"/>
        <end position="398"/>
    </location>
</feature>
<dbReference type="InterPro" id="IPR036875">
    <property type="entry name" value="Znf_CCHC_sf"/>
</dbReference>
<feature type="compositionally biased region" description="Polar residues" evidence="2">
    <location>
        <begin position="304"/>
        <end position="317"/>
    </location>
</feature>
<feature type="compositionally biased region" description="Polar residues" evidence="2">
    <location>
        <begin position="400"/>
        <end position="409"/>
    </location>
</feature>
<keyword evidence="1" id="KW-0863">Zinc-finger</keyword>
<dbReference type="AlphaFoldDB" id="A0A9D4PZL0"/>
<dbReference type="SUPFAM" id="SSF57756">
    <property type="entry name" value="Retrovirus zinc finger-like domains"/>
    <property type="match status" value="1"/>
</dbReference>
<dbReference type="GO" id="GO:0003676">
    <property type="term" value="F:nucleic acid binding"/>
    <property type="evidence" value="ECO:0007669"/>
    <property type="project" value="InterPro"/>
</dbReference>
<comment type="caution">
    <text evidence="4">The sequence shown here is derived from an EMBL/GenBank/DDBJ whole genome shotgun (WGS) entry which is preliminary data.</text>
</comment>
<feature type="region of interest" description="Disordered" evidence="2">
    <location>
        <begin position="246"/>
        <end position="275"/>
    </location>
</feature>
<feature type="compositionally biased region" description="Low complexity" evidence="2">
    <location>
        <begin position="330"/>
        <end position="342"/>
    </location>
</feature>
<accession>A0A9D4PZL0</accession>
<gene>
    <name evidence="4" type="ORF">HPB52_011572</name>
</gene>
<feature type="region of interest" description="Disordered" evidence="2">
    <location>
        <begin position="545"/>
        <end position="565"/>
    </location>
</feature>
<feature type="region of interest" description="Disordered" evidence="2">
    <location>
        <begin position="445"/>
        <end position="480"/>
    </location>
</feature>
<dbReference type="InterPro" id="IPR001878">
    <property type="entry name" value="Znf_CCHC"/>
</dbReference>
<dbReference type="SMART" id="SM00343">
    <property type="entry name" value="ZnF_C2HC"/>
    <property type="match status" value="1"/>
</dbReference>
<evidence type="ECO:0000313" key="5">
    <source>
        <dbReference type="Proteomes" id="UP000821837"/>
    </source>
</evidence>
<name>A0A9D4PZL0_RHISA</name>
<proteinExistence type="predicted"/>
<keyword evidence="5" id="KW-1185">Reference proteome</keyword>
<evidence type="ECO:0000313" key="4">
    <source>
        <dbReference type="EMBL" id="KAH7961714.1"/>
    </source>
</evidence>
<evidence type="ECO:0000256" key="1">
    <source>
        <dbReference type="PROSITE-ProRule" id="PRU00047"/>
    </source>
</evidence>
<protein>
    <recommendedName>
        <fullName evidence="3">CCHC-type domain-containing protein</fullName>
    </recommendedName>
</protein>
<feature type="region of interest" description="Disordered" evidence="2">
    <location>
        <begin position="14"/>
        <end position="74"/>
    </location>
</feature>
<dbReference type="EMBL" id="JABSTV010001249">
    <property type="protein sequence ID" value="KAH7961714.1"/>
    <property type="molecule type" value="Genomic_DNA"/>
</dbReference>
<reference evidence="4" key="1">
    <citation type="journal article" date="2020" name="Cell">
        <title>Large-Scale Comparative Analyses of Tick Genomes Elucidate Their Genetic Diversity and Vector Capacities.</title>
        <authorList>
            <consortium name="Tick Genome and Microbiome Consortium (TIGMIC)"/>
            <person name="Jia N."/>
            <person name="Wang J."/>
            <person name="Shi W."/>
            <person name="Du L."/>
            <person name="Sun Y."/>
            <person name="Zhan W."/>
            <person name="Jiang J.F."/>
            <person name="Wang Q."/>
            <person name="Zhang B."/>
            <person name="Ji P."/>
            <person name="Bell-Sakyi L."/>
            <person name="Cui X.M."/>
            <person name="Yuan T.T."/>
            <person name="Jiang B.G."/>
            <person name="Yang W.F."/>
            <person name="Lam T.T."/>
            <person name="Chang Q.C."/>
            <person name="Ding S.J."/>
            <person name="Wang X.J."/>
            <person name="Zhu J.G."/>
            <person name="Ruan X.D."/>
            <person name="Zhao L."/>
            <person name="Wei J.T."/>
            <person name="Ye R.Z."/>
            <person name="Que T.C."/>
            <person name="Du C.H."/>
            <person name="Zhou Y.H."/>
            <person name="Cheng J.X."/>
            <person name="Dai P.F."/>
            <person name="Guo W.B."/>
            <person name="Han X.H."/>
            <person name="Huang E.J."/>
            <person name="Li L.F."/>
            <person name="Wei W."/>
            <person name="Gao Y.C."/>
            <person name="Liu J.Z."/>
            <person name="Shao H.Z."/>
            <person name="Wang X."/>
            <person name="Wang C.C."/>
            <person name="Yang T.C."/>
            <person name="Huo Q.B."/>
            <person name="Li W."/>
            <person name="Chen H.Y."/>
            <person name="Chen S.E."/>
            <person name="Zhou L.G."/>
            <person name="Ni X.B."/>
            <person name="Tian J.H."/>
            <person name="Sheng Y."/>
            <person name="Liu T."/>
            <person name="Pan Y.S."/>
            <person name="Xia L.Y."/>
            <person name="Li J."/>
            <person name="Zhao F."/>
            <person name="Cao W.C."/>
        </authorList>
    </citation>
    <scope>NUCLEOTIDE SEQUENCE</scope>
    <source>
        <strain evidence="4">Rsan-2018</strain>
    </source>
</reference>
<reference evidence="4" key="2">
    <citation type="submission" date="2021-09" db="EMBL/GenBank/DDBJ databases">
        <authorList>
            <person name="Jia N."/>
            <person name="Wang J."/>
            <person name="Shi W."/>
            <person name="Du L."/>
            <person name="Sun Y."/>
            <person name="Zhan W."/>
            <person name="Jiang J."/>
            <person name="Wang Q."/>
            <person name="Zhang B."/>
            <person name="Ji P."/>
            <person name="Sakyi L.B."/>
            <person name="Cui X."/>
            <person name="Yuan T."/>
            <person name="Jiang B."/>
            <person name="Yang W."/>
            <person name="Lam T.T.-Y."/>
            <person name="Chang Q."/>
            <person name="Ding S."/>
            <person name="Wang X."/>
            <person name="Zhu J."/>
            <person name="Ruan X."/>
            <person name="Zhao L."/>
            <person name="Wei J."/>
            <person name="Que T."/>
            <person name="Du C."/>
            <person name="Cheng J."/>
            <person name="Dai P."/>
            <person name="Han X."/>
            <person name="Huang E."/>
            <person name="Gao Y."/>
            <person name="Liu J."/>
            <person name="Shao H."/>
            <person name="Ye R."/>
            <person name="Li L."/>
            <person name="Wei W."/>
            <person name="Wang X."/>
            <person name="Wang C."/>
            <person name="Huo Q."/>
            <person name="Li W."/>
            <person name="Guo W."/>
            <person name="Chen H."/>
            <person name="Chen S."/>
            <person name="Zhou L."/>
            <person name="Zhou L."/>
            <person name="Ni X."/>
            <person name="Tian J."/>
            <person name="Zhou Y."/>
            <person name="Sheng Y."/>
            <person name="Liu T."/>
            <person name="Pan Y."/>
            <person name="Xia L."/>
            <person name="Li J."/>
            <person name="Zhao F."/>
            <person name="Cao W."/>
        </authorList>
    </citation>
    <scope>NUCLEOTIDE SEQUENCE</scope>
    <source>
        <strain evidence="4">Rsan-2018</strain>
        <tissue evidence="4">Larvae</tissue>
    </source>
</reference>
<dbReference type="Proteomes" id="UP000821837">
    <property type="component" value="Chromosome 3"/>
</dbReference>
<evidence type="ECO:0000259" key="3">
    <source>
        <dbReference type="PROSITE" id="PS50158"/>
    </source>
</evidence>
<feature type="region of interest" description="Disordered" evidence="2">
    <location>
        <begin position="302"/>
        <end position="409"/>
    </location>
</feature>
<keyword evidence="1" id="KW-0862">Zinc</keyword>
<sequence>MEVEVEGVEISLEEWTDDSWTPPQGFRAQAKRHQALKQQAQMKDAQASKAPQVPLTSRPPPELKRHPLPRLPSHTYHIVGRPKTPINLTRTSPGDLQTALLKAASLPDLDPAKRDQIRIHPRNNTFTVSVATTDRAIAYQRITSVLLEDDRQIEVHMYAPPPDDAIRGISFYAHTFPTDEETLKDLQDSNPDYQIVGGRRMGRTKNLLITLLGDHLPRWLLHRGGLIRVYPFYPKVDACFNCRKTGHRSDVCPQPRRRRCPRCGEDHEPTPQGTPPTCQARCIVCQGGHMTNSSRCQYRFAKKPSQTKQPILNNDSPPSLDECHYPSLGTSQTPTRQESQSRSRSRKRQATSHSRLRSKIRSSSCIRHTDSSKTSPSPPSVAWAQGPLSPVPTSPPQPSKNSCDSTQDSLVKELSQTISALKSQMATQQAQIETLLAQNRSLESRLSKASQNLHQPAPQPQPAAAAKRKATTSTETLRSEEDTTARIIQTVNASVAEALRTTVHATVADAVRAAVTEAFASVDSRLTNMETRLANMETTVNNTAGTRNRVSSHSSAQYSGPTTPITGKKAANAIARITEWPKFREVRESEAPDSITNLKEWTASLNDHVRRTTRESRAADETPATDSRLLHMWDAHASLLRRWQKQRHNKKLRRRMQSLSYEIERHSTYLARQQWGQLCSGLNGQLGNKKTINPLLEHLRCSGLGHIVKHQEAHVGAREEAGAAIRKYPSQNPKEHHEGRRDILRALHRPGATHAETTQRRALPVRHSTTGHDGRASFPSGCGPFNPLDGHHNTPVFVFLLFPSLRPRDSSAQNFSP</sequence>
<organism evidence="4 5">
    <name type="scientific">Rhipicephalus sanguineus</name>
    <name type="common">Brown dog tick</name>
    <name type="synonym">Ixodes sanguineus</name>
    <dbReference type="NCBI Taxonomy" id="34632"/>
    <lineage>
        <taxon>Eukaryota</taxon>
        <taxon>Metazoa</taxon>
        <taxon>Ecdysozoa</taxon>
        <taxon>Arthropoda</taxon>
        <taxon>Chelicerata</taxon>
        <taxon>Arachnida</taxon>
        <taxon>Acari</taxon>
        <taxon>Parasitiformes</taxon>
        <taxon>Ixodida</taxon>
        <taxon>Ixodoidea</taxon>
        <taxon>Ixodidae</taxon>
        <taxon>Rhipicephalinae</taxon>
        <taxon>Rhipicephalus</taxon>
        <taxon>Rhipicephalus</taxon>
    </lineage>
</organism>
<dbReference type="PROSITE" id="PS50158">
    <property type="entry name" value="ZF_CCHC"/>
    <property type="match status" value="1"/>
</dbReference>
<feature type="region of interest" description="Disordered" evidence="2">
    <location>
        <begin position="751"/>
        <end position="777"/>
    </location>
</feature>
<keyword evidence="1" id="KW-0479">Metal-binding</keyword>
<feature type="compositionally biased region" description="Basic residues" evidence="2">
    <location>
        <begin position="343"/>
        <end position="360"/>
    </location>
</feature>
<dbReference type="GO" id="GO:0008270">
    <property type="term" value="F:zinc ion binding"/>
    <property type="evidence" value="ECO:0007669"/>
    <property type="project" value="UniProtKB-KW"/>
</dbReference>